<organism evidence="2">
    <name type="scientific">Isoptericola variabilis (strain 225)</name>
    <dbReference type="NCBI Taxonomy" id="743718"/>
    <lineage>
        <taxon>Bacteria</taxon>
        <taxon>Bacillati</taxon>
        <taxon>Actinomycetota</taxon>
        <taxon>Actinomycetes</taxon>
        <taxon>Micrococcales</taxon>
        <taxon>Promicromonosporaceae</taxon>
        <taxon>Isoptericola</taxon>
    </lineage>
</organism>
<dbReference type="KEGG" id="iva:Isova_1698"/>
<reference evidence="1 2" key="1">
    <citation type="submission" date="2011-05" db="EMBL/GenBank/DDBJ databases">
        <title>Complete sequence of Isoptericola variabilis 225.</title>
        <authorList>
            <consortium name="US DOE Joint Genome Institute"/>
            <person name="Lucas S."/>
            <person name="Han J."/>
            <person name="Lapidus A."/>
            <person name="Cheng J.-F."/>
            <person name="Goodwin L."/>
            <person name="Pitluck S."/>
            <person name="Peters L."/>
            <person name="Mikhailova N."/>
            <person name="Zeytun A."/>
            <person name="Han C."/>
            <person name="Tapia R."/>
            <person name="Land M."/>
            <person name="Hauser L."/>
            <person name="Kyrpides N."/>
            <person name="Ivanova N."/>
            <person name="Pagani I."/>
            <person name="Siebers A."/>
            <person name="Allgaier M."/>
            <person name="Thelen M."/>
            <person name="Hugenholtz P."/>
            <person name="Gladden J."/>
            <person name="Woyke T."/>
        </authorList>
    </citation>
    <scope>NUCLEOTIDE SEQUENCE [LARGE SCALE GENOMIC DNA]</scope>
    <source>
        <strain evidence="2">225</strain>
    </source>
</reference>
<evidence type="ECO:0000313" key="1">
    <source>
        <dbReference type="EMBL" id="AEG44449.1"/>
    </source>
</evidence>
<dbReference type="Pfam" id="PF20120">
    <property type="entry name" value="DUF6510"/>
    <property type="match status" value="1"/>
</dbReference>
<dbReference type="AlphaFoldDB" id="F6FVX9"/>
<evidence type="ECO:0000313" key="2">
    <source>
        <dbReference type="Proteomes" id="UP000009236"/>
    </source>
</evidence>
<proteinExistence type="predicted"/>
<gene>
    <name evidence="1" type="ordered locus">Isova_1698</name>
</gene>
<dbReference type="EMBL" id="CP002810">
    <property type="protein sequence ID" value="AEG44449.1"/>
    <property type="molecule type" value="Genomic_DNA"/>
</dbReference>
<dbReference type="HOGENOM" id="CLU_166645_0_0_11"/>
<accession>F6FVX9</accession>
<keyword evidence="2" id="KW-1185">Reference proteome</keyword>
<protein>
    <submittedName>
        <fullName evidence="1">Uncharacterized protein</fullName>
    </submittedName>
</protein>
<name>F6FVX9_ISOV2</name>
<dbReference type="eggNOG" id="ENOG5032ZBB">
    <property type="taxonomic scope" value="Bacteria"/>
</dbReference>
<dbReference type="InterPro" id="IPR045423">
    <property type="entry name" value="DUF6510"/>
</dbReference>
<sequence length="95" mass="9392">MPAPDLVTLDGNALDGNALAGRLAVLGSLDVTSATVRCAGCGRTGAGAQMRAYVSGMGAVGRCPGCDAVLVVVVEHPSGTRVAMPGVAWIGDLEP</sequence>
<dbReference type="RefSeq" id="WP_013838841.1">
    <property type="nucleotide sequence ID" value="NC_015588.1"/>
</dbReference>
<dbReference type="Proteomes" id="UP000009236">
    <property type="component" value="Chromosome"/>
</dbReference>
<dbReference type="STRING" id="743718.Isova_1698"/>